<dbReference type="Gene3D" id="1.10.287.950">
    <property type="entry name" value="Methyl-accepting chemotaxis protein"/>
    <property type="match status" value="1"/>
</dbReference>
<evidence type="ECO:0000313" key="8">
    <source>
        <dbReference type="EMBL" id="CAP41704.1"/>
    </source>
</evidence>
<evidence type="ECO:0000256" key="2">
    <source>
        <dbReference type="ARBA" id="ARBA00029447"/>
    </source>
</evidence>
<comment type="similarity">
    <text evidence="2">Belongs to the methyl-accepting chemotaxis (MCP) protein family.</text>
</comment>
<dbReference type="AlphaFoldDB" id="A9IE85"/>
<dbReference type="SUPFAM" id="SSF58104">
    <property type="entry name" value="Methyl-accepting chemotaxis protein (MCP) signaling domain"/>
    <property type="match status" value="1"/>
</dbReference>
<keyword evidence="4" id="KW-0812">Transmembrane</keyword>
<dbReference type="CDD" id="cd00130">
    <property type="entry name" value="PAS"/>
    <property type="match status" value="1"/>
</dbReference>
<dbReference type="Proteomes" id="UP000001225">
    <property type="component" value="Chromosome"/>
</dbReference>
<keyword evidence="4" id="KW-0472">Membrane</keyword>
<dbReference type="InterPro" id="IPR051310">
    <property type="entry name" value="MCP_chemotaxis"/>
</dbReference>
<evidence type="ECO:0000259" key="5">
    <source>
        <dbReference type="PROSITE" id="PS50111"/>
    </source>
</evidence>
<feature type="domain" description="PAS" evidence="6">
    <location>
        <begin position="1"/>
        <end position="40"/>
    </location>
</feature>
<dbReference type="FunFam" id="1.10.287.950:FF:000001">
    <property type="entry name" value="Methyl-accepting chemotaxis sensory transducer"/>
    <property type="match status" value="1"/>
</dbReference>
<feature type="domain" description="Methyl-accepting transducer" evidence="5">
    <location>
        <begin position="250"/>
        <end position="479"/>
    </location>
</feature>
<dbReference type="Gene3D" id="3.30.450.20">
    <property type="entry name" value="PAS domain"/>
    <property type="match status" value="1"/>
</dbReference>
<dbReference type="GO" id="GO:0004888">
    <property type="term" value="F:transmembrane signaling receptor activity"/>
    <property type="evidence" value="ECO:0007669"/>
    <property type="project" value="InterPro"/>
</dbReference>
<dbReference type="STRING" id="94624.Bpet1369"/>
<keyword evidence="3" id="KW-0807">Transducer</keyword>
<dbReference type="PROSITE" id="PS50112">
    <property type="entry name" value="PAS"/>
    <property type="match status" value="1"/>
</dbReference>
<dbReference type="eggNOG" id="COG0840">
    <property type="taxonomic scope" value="Bacteria"/>
</dbReference>
<name>A9IE85_BORPD</name>
<proteinExistence type="inferred from homology"/>
<organism evidence="8 9">
    <name type="scientific">Bordetella petrii (strain ATCC BAA-461 / DSM 12804 / CCUG 43448 / CIP 107267 / Se-1111R)</name>
    <dbReference type="NCBI Taxonomy" id="340100"/>
    <lineage>
        <taxon>Bacteria</taxon>
        <taxon>Pseudomonadati</taxon>
        <taxon>Pseudomonadota</taxon>
        <taxon>Betaproteobacteria</taxon>
        <taxon>Burkholderiales</taxon>
        <taxon>Alcaligenaceae</taxon>
        <taxon>Bordetella</taxon>
    </lineage>
</organism>
<dbReference type="Pfam" id="PF00015">
    <property type="entry name" value="MCPsignal"/>
    <property type="match status" value="1"/>
</dbReference>
<feature type="transmembrane region" description="Helical" evidence="4">
    <location>
        <begin position="147"/>
        <end position="167"/>
    </location>
</feature>
<dbReference type="InterPro" id="IPR003660">
    <property type="entry name" value="HAMP_dom"/>
</dbReference>
<dbReference type="SMART" id="SM00086">
    <property type="entry name" value="PAC"/>
    <property type="match status" value="1"/>
</dbReference>
<evidence type="ECO:0000256" key="4">
    <source>
        <dbReference type="SAM" id="Phobius"/>
    </source>
</evidence>
<evidence type="ECO:0008006" key="10">
    <source>
        <dbReference type="Google" id="ProtNLM"/>
    </source>
</evidence>
<accession>A9IE85</accession>
<keyword evidence="9" id="KW-1185">Reference proteome</keyword>
<sequence>MSTTDTSSYVTYANEAFLRVSGFARDELLGQPHNIVRHPDMPREAFADMWATLKAGDAWTALVKNRRANGEYYWVRANVTPIRRDGGIVGYMSVRTCPDRAEIEAASSLYKRFVEGTARGLAFHKGLIVRTGLLGFTRWGQIMPVRWRLRLGLACVVASTVVGGLMAGGIDSLLTPVLSTAAGACLAGIWLEKRIAKPLIAALDQAKAAAAGQPGANMNMNRVDEIGMIMRAVNQAGLNLRSLVDDVAAQTGGLHQSSEQVANGNEDLARRVSDTQARLHETAAAAEQITAAVEQSAGNARSASELSTGAKNAAEQGREVVDKVVQSMTGIAASSAEIGEINNLINSIAFQTNILALNAAVEAARAGEVGRSFAVVAGEVRSLAQRSAVAAADIKALIDKSVQQTAEGSRLAAQAGTAIGNVVLEVERVNTLIAEISTSAQEQSTGVAQISQAVVDLERIAMQNAELVGESSDSARDLFAHTAMLTSTIHVFEQNRHRRAI</sequence>
<dbReference type="Pfam" id="PF08447">
    <property type="entry name" value="PAS_3"/>
    <property type="match status" value="1"/>
</dbReference>
<protein>
    <recommendedName>
        <fullName evidence="10">Aerotaxis receptor</fullName>
    </recommendedName>
</protein>
<dbReference type="GO" id="GO:0007165">
    <property type="term" value="P:signal transduction"/>
    <property type="evidence" value="ECO:0007669"/>
    <property type="project" value="UniProtKB-KW"/>
</dbReference>
<dbReference type="InterPro" id="IPR001610">
    <property type="entry name" value="PAC"/>
</dbReference>
<dbReference type="PROSITE" id="PS50885">
    <property type="entry name" value="HAMP"/>
    <property type="match status" value="1"/>
</dbReference>
<evidence type="ECO:0000259" key="6">
    <source>
        <dbReference type="PROSITE" id="PS50112"/>
    </source>
</evidence>
<dbReference type="PRINTS" id="PR00260">
    <property type="entry name" value="CHEMTRNSDUCR"/>
</dbReference>
<dbReference type="PANTHER" id="PTHR43531">
    <property type="entry name" value="PROTEIN ICFG"/>
    <property type="match status" value="1"/>
</dbReference>
<dbReference type="InterPro" id="IPR004089">
    <property type="entry name" value="MCPsignal_dom"/>
</dbReference>
<dbReference type="PANTHER" id="PTHR43531:SF7">
    <property type="entry name" value="AEROTAXIS RECEPTOR"/>
    <property type="match status" value="1"/>
</dbReference>
<feature type="domain" description="HAMP" evidence="7">
    <location>
        <begin position="193"/>
        <end position="245"/>
    </location>
</feature>
<dbReference type="SUPFAM" id="SSF55785">
    <property type="entry name" value="PYP-like sensor domain (PAS domain)"/>
    <property type="match status" value="1"/>
</dbReference>
<reference evidence="8 9" key="1">
    <citation type="journal article" date="2008" name="BMC Genomics">
        <title>The missing link: Bordetella petrii is endowed with both the metabolic versatility of environmental bacteria and virulence traits of pathogenic Bordetellae.</title>
        <authorList>
            <person name="Gross R."/>
            <person name="Guzman C.A."/>
            <person name="Sebaihia M."/>
            <person name="Martins Dos Santos V.A."/>
            <person name="Pieper D.H."/>
            <person name="Koebnik R."/>
            <person name="Lechner M."/>
            <person name="Bartels D."/>
            <person name="Buhrmester J."/>
            <person name="Choudhuri J.V."/>
            <person name="Ebensen T."/>
            <person name="Gaigalat L."/>
            <person name="Herrmann S."/>
            <person name="Khachane A.N."/>
            <person name="Larisch C."/>
            <person name="Link S."/>
            <person name="Linke B."/>
            <person name="Meyer F."/>
            <person name="Mormann S."/>
            <person name="Nakunst D."/>
            <person name="Rueckert C."/>
            <person name="Schneiker-Bekel S."/>
            <person name="Schulze K."/>
            <person name="Vorhoelter F.J."/>
            <person name="Yevsa T."/>
            <person name="Engle J.T."/>
            <person name="Goldman W.E."/>
            <person name="Puehler A."/>
            <person name="Goebel U.B."/>
            <person name="Goesmann A."/>
            <person name="Bloecker H."/>
            <person name="Kaiser O."/>
            <person name="Martinez-Arias R."/>
        </authorList>
    </citation>
    <scope>NUCLEOTIDE SEQUENCE [LARGE SCALE GENOMIC DNA]</scope>
    <source>
        <strain evidence="9">ATCC BAA-461 / DSM 12804 / CCUG 43448 / CIP 107267 / Se-1111R</strain>
    </source>
</reference>
<dbReference type="InterPro" id="IPR013655">
    <property type="entry name" value="PAS_fold_3"/>
</dbReference>
<dbReference type="PROSITE" id="PS50111">
    <property type="entry name" value="CHEMOTAXIS_TRANSDUC_2"/>
    <property type="match status" value="1"/>
</dbReference>
<dbReference type="GO" id="GO:0006935">
    <property type="term" value="P:chemotaxis"/>
    <property type="evidence" value="ECO:0007669"/>
    <property type="project" value="InterPro"/>
</dbReference>
<dbReference type="CDD" id="cd11386">
    <property type="entry name" value="MCP_signal"/>
    <property type="match status" value="1"/>
</dbReference>
<dbReference type="NCBIfam" id="TIGR00229">
    <property type="entry name" value="sensory_box"/>
    <property type="match status" value="1"/>
</dbReference>
<dbReference type="SMART" id="SM00283">
    <property type="entry name" value="MA"/>
    <property type="match status" value="1"/>
</dbReference>
<evidence type="ECO:0000259" key="7">
    <source>
        <dbReference type="PROSITE" id="PS50885"/>
    </source>
</evidence>
<gene>
    <name evidence="8" type="ordered locus">Bpet1369</name>
</gene>
<evidence type="ECO:0000256" key="1">
    <source>
        <dbReference type="ARBA" id="ARBA00004370"/>
    </source>
</evidence>
<evidence type="ECO:0000313" key="9">
    <source>
        <dbReference type="Proteomes" id="UP000001225"/>
    </source>
</evidence>
<dbReference type="InterPro" id="IPR004090">
    <property type="entry name" value="Chemotax_Me-accpt_rcpt"/>
</dbReference>
<dbReference type="GO" id="GO:0005886">
    <property type="term" value="C:plasma membrane"/>
    <property type="evidence" value="ECO:0007669"/>
    <property type="project" value="TreeGrafter"/>
</dbReference>
<comment type="subcellular location">
    <subcellularLocation>
        <location evidence="1">Membrane</location>
    </subcellularLocation>
</comment>
<dbReference type="EMBL" id="AM902716">
    <property type="protein sequence ID" value="CAP41704.1"/>
    <property type="molecule type" value="Genomic_DNA"/>
</dbReference>
<evidence type="ECO:0000256" key="3">
    <source>
        <dbReference type="PROSITE-ProRule" id="PRU00284"/>
    </source>
</evidence>
<dbReference type="InterPro" id="IPR000014">
    <property type="entry name" value="PAS"/>
</dbReference>
<dbReference type="KEGG" id="bpt:Bpet1369"/>
<keyword evidence="4" id="KW-1133">Transmembrane helix</keyword>
<dbReference type="InterPro" id="IPR035965">
    <property type="entry name" value="PAS-like_dom_sf"/>
</dbReference>